<reference evidence="3 4" key="1">
    <citation type="submission" date="2020-08" db="EMBL/GenBank/DDBJ databases">
        <title>Genomic Encyclopedia of Type Strains, Phase IV (KMG-IV): sequencing the most valuable type-strain genomes for metagenomic binning, comparative biology and taxonomic classification.</title>
        <authorList>
            <person name="Goeker M."/>
        </authorList>
    </citation>
    <scope>NUCLEOTIDE SEQUENCE [LARGE SCALE GENOMIC DNA]</scope>
    <source>
        <strain evidence="3 4">DSM 23562</strain>
    </source>
</reference>
<dbReference type="PANTHER" id="PTHR32063:SF8">
    <property type="entry name" value="CATION EFFLUX PROTEIN"/>
    <property type="match status" value="1"/>
</dbReference>
<name>A0A7W9WAP1_ARMRO</name>
<comment type="caution">
    <text evidence="3">The sequence shown here is derived from an EMBL/GenBank/DDBJ whole genome shotgun (WGS) entry which is preliminary data.</text>
</comment>
<dbReference type="InterPro" id="IPR027463">
    <property type="entry name" value="AcrB_DN_DC_subdom"/>
</dbReference>
<dbReference type="Gene3D" id="3.30.2090.10">
    <property type="entry name" value="Multidrug efflux transporter AcrB TolC docking domain, DN and DC subdomains"/>
    <property type="match status" value="2"/>
</dbReference>
<dbReference type="PRINTS" id="PR00702">
    <property type="entry name" value="ACRIFLAVINRP"/>
</dbReference>
<dbReference type="GO" id="GO:0042910">
    <property type="term" value="F:xenobiotic transmembrane transporter activity"/>
    <property type="evidence" value="ECO:0007669"/>
    <property type="project" value="TreeGrafter"/>
</dbReference>
<feature type="transmembrane region" description="Helical" evidence="2">
    <location>
        <begin position="967"/>
        <end position="986"/>
    </location>
</feature>
<evidence type="ECO:0000256" key="2">
    <source>
        <dbReference type="SAM" id="Phobius"/>
    </source>
</evidence>
<evidence type="ECO:0000256" key="1">
    <source>
        <dbReference type="SAM" id="MobiDB-lite"/>
    </source>
</evidence>
<feature type="transmembrane region" description="Helical" evidence="2">
    <location>
        <begin position="890"/>
        <end position="909"/>
    </location>
</feature>
<dbReference type="PANTHER" id="PTHR32063">
    <property type="match status" value="1"/>
</dbReference>
<feature type="transmembrane region" description="Helical" evidence="2">
    <location>
        <begin position="360"/>
        <end position="380"/>
    </location>
</feature>
<dbReference type="EMBL" id="JACHGW010000009">
    <property type="protein sequence ID" value="MBB6053822.1"/>
    <property type="molecule type" value="Genomic_DNA"/>
</dbReference>
<feature type="transmembrane region" description="Helical" evidence="2">
    <location>
        <begin position="921"/>
        <end position="942"/>
    </location>
</feature>
<dbReference type="Gene3D" id="1.20.1640.10">
    <property type="entry name" value="Multidrug efflux transporter AcrB transmembrane domain"/>
    <property type="match status" value="2"/>
</dbReference>
<keyword evidence="2" id="KW-1133">Transmembrane helix</keyword>
<dbReference type="GO" id="GO:0005886">
    <property type="term" value="C:plasma membrane"/>
    <property type="evidence" value="ECO:0007669"/>
    <property type="project" value="TreeGrafter"/>
</dbReference>
<dbReference type="Gene3D" id="3.30.70.1430">
    <property type="entry name" value="Multidrug efflux transporter AcrB pore domain"/>
    <property type="match status" value="2"/>
</dbReference>
<gene>
    <name evidence="3" type="ORF">HNQ39_005669</name>
</gene>
<dbReference type="InterPro" id="IPR001036">
    <property type="entry name" value="Acrflvin-R"/>
</dbReference>
<feature type="region of interest" description="Disordered" evidence="1">
    <location>
        <begin position="1029"/>
        <end position="1048"/>
    </location>
</feature>
<feature type="transmembrane region" description="Helical" evidence="2">
    <location>
        <begin position="335"/>
        <end position="354"/>
    </location>
</feature>
<dbReference type="RefSeq" id="WP_184203913.1">
    <property type="nucleotide sequence ID" value="NZ_JACHGW010000009.1"/>
</dbReference>
<dbReference type="SUPFAM" id="SSF82693">
    <property type="entry name" value="Multidrug efflux transporter AcrB pore domain, PN1, PN2, PC1 and PC2 subdomains"/>
    <property type="match status" value="2"/>
</dbReference>
<dbReference type="SUPFAM" id="SSF82866">
    <property type="entry name" value="Multidrug efflux transporter AcrB transmembrane domain"/>
    <property type="match status" value="2"/>
</dbReference>
<evidence type="ECO:0000313" key="3">
    <source>
        <dbReference type="EMBL" id="MBB6053822.1"/>
    </source>
</evidence>
<dbReference type="Pfam" id="PF00873">
    <property type="entry name" value="ACR_tran"/>
    <property type="match status" value="1"/>
</dbReference>
<dbReference type="Gene3D" id="3.30.70.1320">
    <property type="entry name" value="Multidrug efflux transporter AcrB pore domain like"/>
    <property type="match status" value="1"/>
</dbReference>
<keyword evidence="2" id="KW-0472">Membrane</keyword>
<keyword evidence="4" id="KW-1185">Reference proteome</keyword>
<protein>
    <submittedName>
        <fullName evidence="3">Multidrug efflux pump subunit AcrB</fullName>
    </submittedName>
</protein>
<sequence length="1048" mass="110336">MNLTTAALRRPLTIMALVVGLVLTAFVALKRMPRDIFPDLGVPVIYVAQPYGGLDPVQMDGFVTYYYEYHFLYIAGIEHVESKSIQGAALIKLQFHPGTNMGQAMAETISYVNRARAFMPPGTVPPFVTRFDAGSVPVGNLVFTSENRTVAELQDAALNRVRPLFATLPGVSAPPPFGGSARSVVVHADPDKLRAYKVSPDEVVAAVANANVIAPSGNIRIGSKMPIVPTNATVGAVKELESVPIRASVGGGPMVYIRDVATVEDGSDIQTGIALVNGKRTVYIPVTKRADASTLTVVELVKANMAKFQAVLPEGVTVSYAFDQSPYVTGAISNLFTESVLGALLTGLMVLLFLRDFRSALVVVLNIPLALLAALIGLWLSGQTVNLMTLGGLALAVGILVDEATVTIENLHAHHSRGATLARAAKLAASETAAPRLLAMLCILAVFTPALFMTGAAKALFTPLSLAVGFAMVASWLLSSTLVPVLSVWILKKDHAEEKQAGPSRFAGLLEALVKARGAVLGLYLLITIGMLITFGRGIATEIFPRVDGGQLQLRLRAPAGTRIEKTEEYALRALDTVKAEAGDKNIEATLGFIGVQPPSFPVNLIHLWTGGPQEAVLQVQLKKHSGVALEPLKERLRARLAGELPSVSLSFEPADIISRVMSFGSPTPIEIAIAAPSLPVARDYAEKVKTELAKIPAIRDLQFSQALDYPTLQVNVDRERAASLGMTTADVLRSAVPATSSSRFTVPNYWADPKSGIAYQVQVDLPIPQMNSLESLQNVPVAGKSGQAALLRDVATITPGTAPGEYARYNSQRIVTLTANVASSDLAGVATQVEKAVKTAGPAPPKTTLAIRGQVPTLTELLDGLQSGFVVAVGVILLLLAASFQSIRLALTVLVSLPAVVLGVVLSLRLTGTSLNIQSYMGAIMAVGVAVANAILLVTFAERSRLKGRSAIEAAVEGATSRLRPILMTSLAMIAGMVPMALGLGEGGAQTAPLGRAVIGGLAAATLATLFVLPAAFALVQSRVTKRTASLDPDDPESGHFTGETEL</sequence>
<dbReference type="Gene3D" id="3.30.70.1440">
    <property type="entry name" value="Multidrug efflux transporter AcrB pore domain"/>
    <property type="match status" value="1"/>
</dbReference>
<evidence type="ECO:0000313" key="4">
    <source>
        <dbReference type="Proteomes" id="UP000520814"/>
    </source>
</evidence>
<feature type="transmembrane region" description="Helical" evidence="2">
    <location>
        <begin position="998"/>
        <end position="1021"/>
    </location>
</feature>
<feature type="transmembrane region" description="Helical" evidence="2">
    <location>
        <begin position="437"/>
        <end position="461"/>
    </location>
</feature>
<accession>A0A7W9WAP1</accession>
<dbReference type="Proteomes" id="UP000520814">
    <property type="component" value="Unassembled WGS sequence"/>
</dbReference>
<keyword evidence="2" id="KW-0812">Transmembrane</keyword>
<feature type="transmembrane region" description="Helical" evidence="2">
    <location>
        <begin position="865"/>
        <end position="883"/>
    </location>
</feature>
<feature type="transmembrane region" description="Helical" evidence="2">
    <location>
        <begin position="12"/>
        <end position="29"/>
    </location>
</feature>
<organism evidence="3 4">
    <name type="scientific">Armatimonas rosea</name>
    <dbReference type="NCBI Taxonomy" id="685828"/>
    <lineage>
        <taxon>Bacteria</taxon>
        <taxon>Bacillati</taxon>
        <taxon>Armatimonadota</taxon>
        <taxon>Armatimonadia</taxon>
        <taxon>Armatimonadales</taxon>
        <taxon>Armatimonadaceae</taxon>
        <taxon>Armatimonas</taxon>
    </lineage>
</organism>
<dbReference type="AlphaFoldDB" id="A0A7W9WAP1"/>
<feature type="transmembrane region" description="Helical" evidence="2">
    <location>
        <begin position="512"/>
        <end position="535"/>
    </location>
</feature>
<feature type="transmembrane region" description="Helical" evidence="2">
    <location>
        <begin position="467"/>
        <end position="491"/>
    </location>
</feature>
<proteinExistence type="predicted"/>
<dbReference type="SUPFAM" id="SSF82714">
    <property type="entry name" value="Multidrug efflux transporter AcrB TolC docking domain, DN and DC subdomains"/>
    <property type="match status" value="2"/>
</dbReference>